<dbReference type="OrthoDB" id="7687957at2759"/>
<organism evidence="1 2">
    <name type="scientific">Allacma fusca</name>
    <dbReference type="NCBI Taxonomy" id="39272"/>
    <lineage>
        <taxon>Eukaryota</taxon>
        <taxon>Metazoa</taxon>
        <taxon>Ecdysozoa</taxon>
        <taxon>Arthropoda</taxon>
        <taxon>Hexapoda</taxon>
        <taxon>Collembola</taxon>
        <taxon>Symphypleona</taxon>
        <taxon>Sminthuridae</taxon>
        <taxon>Allacma</taxon>
    </lineage>
</organism>
<dbReference type="AlphaFoldDB" id="A0A8J2KSB3"/>
<protein>
    <submittedName>
        <fullName evidence="1">Uncharacterized protein</fullName>
    </submittedName>
</protein>
<comment type="caution">
    <text evidence="1">The sequence shown here is derived from an EMBL/GenBank/DDBJ whole genome shotgun (WGS) entry which is preliminary data.</text>
</comment>
<evidence type="ECO:0000313" key="2">
    <source>
        <dbReference type="Proteomes" id="UP000708208"/>
    </source>
</evidence>
<proteinExistence type="predicted"/>
<keyword evidence="2" id="KW-1185">Reference proteome</keyword>
<name>A0A8J2KSB3_9HEXA</name>
<dbReference type="Proteomes" id="UP000708208">
    <property type="component" value="Unassembled WGS sequence"/>
</dbReference>
<reference evidence="1" key="1">
    <citation type="submission" date="2021-06" db="EMBL/GenBank/DDBJ databases">
        <authorList>
            <person name="Hodson N. C."/>
            <person name="Mongue J. A."/>
            <person name="Jaron S. K."/>
        </authorList>
    </citation>
    <scope>NUCLEOTIDE SEQUENCE</scope>
</reference>
<gene>
    <name evidence="1" type="ORF">AFUS01_LOCUS30800</name>
</gene>
<evidence type="ECO:0000313" key="1">
    <source>
        <dbReference type="EMBL" id="CAG7820410.1"/>
    </source>
</evidence>
<sequence length="242" mass="28116">MINLGESQEIRHKQTFGTAKQSSVLRSVLQLLYNRGKSGPNQHYTFIIWVSNPTILYTDSSRLHPGWKRHDRVILVYPENFGLLSKDIPKLQFWKHIPYIVGLKQDHKYGNINVFTVYPYCGGKSICYENLDVWSVTEDRFYRGGLNIFPDKFTSFYGAPLSAGIIWKEPFFIWGSKLHPYLDGLDWRLSKLVEKKLNTTIMHVHNEKFGRLENNSWTGMFRYLSNGTIDFALGGIAFTPER</sequence>
<feature type="non-terminal residue" evidence="1">
    <location>
        <position position="1"/>
    </location>
</feature>
<dbReference type="EMBL" id="CAJVCH010477497">
    <property type="protein sequence ID" value="CAG7820410.1"/>
    <property type="molecule type" value="Genomic_DNA"/>
</dbReference>
<accession>A0A8J2KSB3</accession>